<dbReference type="SMART" id="SM00267">
    <property type="entry name" value="GGDEF"/>
    <property type="match status" value="1"/>
</dbReference>
<evidence type="ECO:0000313" key="7">
    <source>
        <dbReference type="EMBL" id="PHO19111.1"/>
    </source>
</evidence>
<dbReference type="SUPFAM" id="SSF55073">
    <property type="entry name" value="Nucleotide cyclase"/>
    <property type="match status" value="1"/>
</dbReference>
<evidence type="ECO:0000256" key="3">
    <source>
        <dbReference type="PROSITE-ProRule" id="PRU00169"/>
    </source>
</evidence>
<dbReference type="KEGG" id="amol:AMOL_1728"/>
<evidence type="ECO:0000259" key="4">
    <source>
        <dbReference type="PROSITE" id="PS50110"/>
    </source>
</evidence>
<feature type="domain" description="Response regulatory" evidence="4">
    <location>
        <begin position="4"/>
        <end position="119"/>
    </location>
</feature>
<proteinExistence type="predicted"/>
<dbReference type="InterPro" id="IPR011006">
    <property type="entry name" value="CheY-like_superfamily"/>
</dbReference>
<dbReference type="PANTHER" id="PTHR45138:SF9">
    <property type="entry name" value="DIGUANYLATE CYCLASE DGCM-RELATED"/>
    <property type="match status" value="1"/>
</dbReference>
<dbReference type="Pfam" id="PF00990">
    <property type="entry name" value="GGDEF"/>
    <property type="match status" value="1"/>
</dbReference>
<evidence type="ECO:0000259" key="5">
    <source>
        <dbReference type="PROSITE" id="PS50887"/>
    </source>
</evidence>
<dbReference type="PROSITE" id="PS50887">
    <property type="entry name" value="GGDEF"/>
    <property type="match status" value="1"/>
</dbReference>
<keyword evidence="3" id="KW-0597">Phosphoprotein</keyword>
<dbReference type="InterPro" id="IPR000160">
    <property type="entry name" value="GGDEF_dom"/>
</dbReference>
<evidence type="ECO:0000256" key="2">
    <source>
        <dbReference type="ARBA" id="ARBA00034247"/>
    </source>
</evidence>
<dbReference type="SMART" id="SM00448">
    <property type="entry name" value="REC"/>
    <property type="match status" value="1"/>
</dbReference>
<dbReference type="GO" id="GO:0000160">
    <property type="term" value="P:phosphorelay signal transduction system"/>
    <property type="evidence" value="ECO:0007669"/>
    <property type="project" value="InterPro"/>
</dbReference>
<reference evidence="6 9" key="2">
    <citation type="submission" date="2018-08" db="EMBL/GenBank/DDBJ databases">
        <title>Complete genome of the Arcobacter molluscorum type strain LMG 25693.</title>
        <authorList>
            <person name="Miller W.G."/>
            <person name="Yee E."/>
            <person name="Bono J.L."/>
        </authorList>
    </citation>
    <scope>NUCLEOTIDE SEQUENCE [LARGE SCALE GENOMIC DNA]</scope>
    <source>
        <strain evidence="6 9">CECT 7696</strain>
    </source>
</reference>
<dbReference type="Proteomes" id="UP000262712">
    <property type="component" value="Chromosome"/>
</dbReference>
<dbReference type="PANTHER" id="PTHR45138">
    <property type="entry name" value="REGULATORY COMPONENTS OF SENSORY TRANSDUCTION SYSTEM"/>
    <property type="match status" value="1"/>
</dbReference>
<gene>
    <name evidence="6" type="ORF">AMOL_1728</name>
    <name evidence="7" type="ORF">CPU12_02375</name>
</gene>
<dbReference type="GO" id="GO:1902201">
    <property type="term" value="P:negative regulation of bacterial-type flagellum-dependent cell motility"/>
    <property type="evidence" value="ECO:0007669"/>
    <property type="project" value="TreeGrafter"/>
</dbReference>
<comment type="catalytic activity">
    <reaction evidence="2">
        <text>2 GTP = 3',3'-c-di-GMP + 2 diphosphate</text>
        <dbReference type="Rhea" id="RHEA:24898"/>
        <dbReference type="ChEBI" id="CHEBI:33019"/>
        <dbReference type="ChEBI" id="CHEBI:37565"/>
        <dbReference type="ChEBI" id="CHEBI:58805"/>
        <dbReference type="EC" id="2.7.7.65"/>
    </reaction>
</comment>
<dbReference type="Gene3D" id="3.30.70.270">
    <property type="match status" value="1"/>
</dbReference>
<dbReference type="GO" id="GO:0005886">
    <property type="term" value="C:plasma membrane"/>
    <property type="evidence" value="ECO:0007669"/>
    <property type="project" value="TreeGrafter"/>
</dbReference>
<dbReference type="EMBL" id="CP032098">
    <property type="protein sequence ID" value="AXX92693.1"/>
    <property type="molecule type" value="Genomic_DNA"/>
</dbReference>
<keyword evidence="8" id="KW-1185">Reference proteome</keyword>
<dbReference type="InterPro" id="IPR001789">
    <property type="entry name" value="Sig_transdc_resp-reg_receiver"/>
</dbReference>
<reference evidence="7 8" key="1">
    <citation type="submission" date="2017-09" db="EMBL/GenBank/DDBJ databases">
        <title>Arcobacter canalis sp. nov., a new species isolated from a water canal contaminated with urban sewage.</title>
        <authorList>
            <person name="Perez-Cataluna A."/>
            <person name="Salas-Masso N."/>
            <person name="Figueras M.J."/>
        </authorList>
    </citation>
    <scope>NUCLEOTIDE SEQUENCE [LARGE SCALE GENOMIC DNA]</scope>
    <source>
        <strain evidence="7 8">F98-3</strain>
    </source>
</reference>
<evidence type="ECO:0000313" key="9">
    <source>
        <dbReference type="Proteomes" id="UP000262712"/>
    </source>
</evidence>
<feature type="domain" description="GGDEF" evidence="5">
    <location>
        <begin position="158"/>
        <end position="292"/>
    </location>
</feature>
<organism evidence="7 8">
    <name type="scientific">Malaciobacter molluscorum LMG 25693</name>
    <dbReference type="NCBI Taxonomy" id="870501"/>
    <lineage>
        <taxon>Bacteria</taxon>
        <taxon>Pseudomonadati</taxon>
        <taxon>Campylobacterota</taxon>
        <taxon>Epsilonproteobacteria</taxon>
        <taxon>Campylobacterales</taxon>
        <taxon>Arcobacteraceae</taxon>
        <taxon>Malaciobacter</taxon>
    </lineage>
</organism>
<feature type="modified residue" description="4-aspartylphosphate" evidence="3">
    <location>
        <position position="52"/>
    </location>
</feature>
<dbReference type="SUPFAM" id="SSF52172">
    <property type="entry name" value="CheY-like"/>
    <property type="match status" value="1"/>
</dbReference>
<evidence type="ECO:0000313" key="8">
    <source>
        <dbReference type="Proteomes" id="UP000221222"/>
    </source>
</evidence>
<dbReference type="InterPro" id="IPR043128">
    <property type="entry name" value="Rev_trsase/Diguanyl_cyclase"/>
</dbReference>
<dbReference type="InterPro" id="IPR029787">
    <property type="entry name" value="Nucleotide_cyclase"/>
</dbReference>
<dbReference type="GO" id="GO:0052621">
    <property type="term" value="F:diguanylate cyclase activity"/>
    <property type="evidence" value="ECO:0007669"/>
    <property type="project" value="UniProtKB-EC"/>
</dbReference>
<dbReference type="EC" id="2.7.7.65" evidence="1"/>
<dbReference type="NCBIfam" id="TIGR00254">
    <property type="entry name" value="GGDEF"/>
    <property type="match status" value="1"/>
</dbReference>
<dbReference type="Proteomes" id="UP000221222">
    <property type="component" value="Unassembled WGS sequence"/>
</dbReference>
<dbReference type="PROSITE" id="PS50110">
    <property type="entry name" value="RESPONSE_REGULATORY"/>
    <property type="match status" value="1"/>
</dbReference>
<sequence length="292" mass="33396">MNKKILVIDDNSLNIEILVDLLGDEYDVFGALDAAMSFEIIEENLPDLILLDIVMPDINGFELCQKLKLDKKTKNIPIIFITAKTDEDSIEKAFEVGGIDYVTKPFKPKELLVRVKTQLKIKDLISNLEYISSYDTMTNTLNRRKFFEEGEQLFTTSKNLYAIMIDIDNFKMINDQYGHHIGDVVIKQTALNIMNKKLKNSFLGRIGGEEFALIGTYKNKADIIQNIDEIRIFIQNDTIFTDNNEKINFTISSGISFFKDEFITIDDFLKDADKGLYEAKGSGKNKTVLRQN</sequence>
<dbReference type="CDD" id="cd01949">
    <property type="entry name" value="GGDEF"/>
    <property type="match status" value="1"/>
</dbReference>
<accession>A0A2G1DKW2</accession>
<dbReference type="InterPro" id="IPR050469">
    <property type="entry name" value="Diguanylate_Cyclase"/>
</dbReference>
<evidence type="ECO:0000256" key="1">
    <source>
        <dbReference type="ARBA" id="ARBA00012528"/>
    </source>
</evidence>
<dbReference type="RefSeq" id="WP_099341471.1">
    <property type="nucleotide sequence ID" value="NZ_CP032098.1"/>
</dbReference>
<dbReference type="Gene3D" id="3.40.50.2300">
    <property type="match status" value="1"/>
</dbReference>
<evidence type="ECO:0000313" key="6">
    <source>
        <dbReference type="EMBL" id="AXX92693.1"/>
    </source>
</evidence>
<dbReference type="GO" id="GO:0043709">
    <property type="term" value="P:cell adhesion involved in single-species biofilm formation"/>
    <property type="evidence" value="ECO:0007669"/>
    <property type="project" value="TreeGrafter"/>
</dbReference>
<dbReference type="Pfam" id="PF00072">
    <property type="entry name" value="Response_reg"/>
    <property type="match status" value="1"/>
</dbReference>
<dbReference type="AlphaFoldDB" id="A0A2G1DKW2"/>
<dbReference type="EMBL" id="NXFY01000002">
    <property type="protein sequence ID" value="PHO19111.1"/>
    <property type="molecule type" value="Genomic_DNA"/>
</dbReference>
<protein>
    <recommendedName>
        <fullName evidence="1">diguanylate cyclase</fullName>
        <ecNumber evidence="1">2.7.7.65</ecNumber>
    </recommendedName>
</protein>
<name>A0A2G1DKW2_9BACT</name>